<dbReference type="PROSITE" id="PS51257">
    <property type="entry name" value="PROKAR_LIPOPROTEIN"/>
    <property type="match status" value="1"/>
</dbReference>
<reference evidence="2 3" key="1">
    <citation type="submission" date="2018-03" db="EMBL/GenBank/DDBJ databases">
        <title>Genomic Encyclopedia of Archaeal and Bacterial Type Strains, Phase II (KMG-II): from individual species to whole genera.</title>
        <authorList>
            <person name="Goeker M."/>
        </authorList>
    </citation>
    <scope>NUCLEOTIDE SEQUENCE [LARGE SCALE GENOMIC DNA]</scope>
    <source>
        <strain evidence="2 3">DSM 100214</strain>
    </source>
</reference>
<sequence length="108" mass="12033">MKTSKIKFCLMALVCVLMTSCYTSRVANGNISITEPTVKVNSQKNHFLLWGLLPLGQTQVAKEYVGDKKNYTAETTWTFVDGLLNCITLGIYTPTTTNYYVPIGDVKN</sequence>
<keyword evidence="1" id="KW-0732">Signal</keyword>
<keyword evidence="3" id="KW-1185">Reference proteome</keyword>
<dbReference type="AlphaFoldDB" id="A0A2V3PPK9"/>
<name>A0A2V3PPK9_9BACT</name>
<evidence type="ECO:0000313" key="2">
    <source>
        <dbReference type="EMBL" id="PXV65116.1"/>
    </source>
</evidence>
<dbReference type="RefSeq" id="WP_110310382.1">
    <property type="nucleotide sequence ID" value="NZ_QICL01000008.1"/>
</dbReference>
<proteinExistence type="predicted"/>
<dbReference type="InterPro" id="IPR010438">
    <property type="entry name" value="Lambda_Bor"/>
</dbReference>
<dbReference type="OrthoDB" id="1453440at2"/>
<protein>
    <submittedName>
        <fullName evidence="2">Bor protein</fullName>
    </submittedName>
</protein>
<organism evidence="2 3">
    <name type="scientific">Dysgonomonas alginatilytica</name>
    <dbReference type="NCBI Taxonomy" id="1605892"/>
    <lineage>
        <taxon>Bacteria</taxon>
        <taxon>Pseudomonadati</taxon>
        <taxon>Bacteroidota</taxon>
        <taxon>Bacteroidia</taxon>
        <taxon>Bacteroidales</taxon>
        <taxon>Dysgonomonadaceae</taxon>
        <taxon>Dysgonomonas</taxon>
    </lineage>
</organism>
<dbReference type="Pfam" id="PF06291">
    <property type="entry name" value="Lambda_Bor"/>
    <property type="match status" value="1"/>
</dbReference>
<feature type="signal peptide" evidence="1">
    <location>
        <begin position="1"/>
        <end position="27"/>
    </location>
</feature>
<comment type="caution">
    <text evidence="2">The sequence shown here is derived from an EMBL/GenBank/DDBJ whole genome shotgun (WGS) entry which is preliminary data.</text>
</comment>
<feature type="chain" id="PRO_5016064302" evidence="1">
    <location>
        <begin position="28"/>
        <end position="108"/>
    </location>
</feature>
<accession>A0A2V3PPK9</accession>
<gene>
    <name evidence="2" type="ORF">CLV62_108114</name>
</gene>
<dbReference type="EMBL" id="QICL01000008">
    <property type="protein sequence ID" value="PXV65116.1"/>
    <property type="molecule type" value="Genomic_DNA"/>
</dbReference>
<dbReference type="Proteomes" id="UP000247973">
    <property type="component" value="Unassembled WGS sequence"/>
</dbReference>
<evidence type="ECO:0000313" key="3">
    <source>
        <dbReference type="Proteomes" id="UP000247973"/>
    </source>
</evidence>
<evidence type="ECO:0000256" key="1">
    <source>
        <dbReference type="SAM" id="SignalP"/>
    </source>
</evidence>